<dbReference type="InterPro" id="IPR036388">
    <property type="entry name" value="WH-like_DNA-bd_sf"/>
</dbReference>
<dbReference type="AlphaFoldDB" id="A0A7S2AGW1"/>
<evidence type="ECO:0000256" key="8">
    <source>
        <dbReference type="ARBA" id="ARBA00023125"/>
    </source>
</evidence>
<feature type="domain" description="MCM C-terminal AAA(+) ATPase" evidence="15">
    <location>
        <begin position="483"/>
        <end position="692"/>
    </location>
</feature>
<dbReference type="FunFam" id="2.20.28.10:FF:000003">
    <property type="entry name" value="DNA helicase"/>
    <property type="match status" value="1"/>
</dbReference>
<dbReference type="PANTHER" id="PTHR11630">
    <property type="entry name" value="DNA REPLICATION LICENSING FACTOR MCM FAMILY MEMBER"/>
    <property type="match status" value="1"/>
</dbReference>
<dbReference type="InterPro" id="IPR018525">
    <property type="entry name" value="MCM_CS"/>
</dbReference>
<dbReference type="Pfam" id="PF17855">
    <property type="entry name" value="MCM_lid"/>
    <property type="match status" value="1"/>
</dbReference>
<dbReference type="GO" id="GO:0000347">
    <property type="term" value="C:THO complex"/>
    <property type="evidence" value="ECO:0007669"/>
    <property type="project" value="UniProtKB-ARBA"/>
</dbReference>
<evidence type="ECO:0000256" key="10">
    <source>
        <dbReference type="ARBA" id="ARBA00047995"/>
    </source>
</evidence>
<dbReference type="GO" id="GO:0016787">
    <property type="term" value="F:hydrolase activity"/>
    <property type="evidence" value="ECO:0007669"/>
    <property type="project" value="UniProtKB-KW"/>
</dbReference>
<keyword evidence="5 13" id="KW-0378">Hydrolase</keyword>
<dbReference type="PROSITE" id="PS50051">
    <property type="entry name" value="MCM_2"/>
    <property type="match status" value="1"/>
</dbReference>
<keyword evidence="4 12" id="KW-0547">Nucleotide-binding</keyword>
<comment type="subunit">
    <text evidence="13">Component of the MCM2-7 complex.</text>
</comment>
<dbReference type="InterPro" id="IPR012340">
    <property type="entry name" value="NA-bd_OB-fold"/>
</dbReference>
<feature type="region of interest" description="Disordered" evidence="14">
    <location>
        <begin position="1"/>
        <end position="142"/>
    </location>
</feature>
<dbReference type="Gene3D" id="2.40.50.140">
    <property type="entry name" value="Nucleic acid-binding proteins"/>
    <property type="match status" value="1"/>
</dbReference>
<comment type="function">
    <text evidence="13">Acts as component of the MCM2-7 complex (MCM complex) which is the replicative helicase essential for 'once per cell cycle' DNA replication initiation and elongation in eukaryotic cells. The active ATPase sites in the MCM2-7 ring are formed through the interaction surfaces of two neighboring subunits such that a critical structure of a conserved arginine finger motif is provided in trans relative to the ATP-binding site of the Walker A box of the adjacent subunit. The six ATPase active sites, however, are likely to contribute differentially to the complex helicase activity.</text>
</comment>
<dbReference type="GO" id="GO:0042555">
    <property type="term" value="C:MCM complex"/>
    <property type="evidence" value="ECO:0007669"/>
    <property type="project" value="UniProtKB-UniRule"/>
</dbReference>
<evidence type="ECO:0000256" key="2">
    <source>
        <dbReference type="ARBA" id="ARBA00008010"/>
    </source>
</evidence>
<dbReference type="Pfam" id="PF14551">
    <property type="entry name" value="MCM_N"/>
    <property type="match status" value="1"/>
</dbReference>
<comment type="similarity">
    <text evidence="2 12">Belongs to the MCM family.</text>
</comment>
<dbReference type="SMART" id="SM00350">
    <property type="entry name" value="MCM"/>
    <property type="match status" value="1"/>
</dbReference>
<dbReference type="PRINTS" id="PR01660">
    <property type="entry name" value="MCMPROTEIN4"/>
</dbReference>
<dbReference type="PANTHER" id="PTHR11630:SF66">
    <property type="entry name" value="DNA REPLICATION LICENSING FACTOR MCM4"/>
    <property type="match status" value="1"/>
</dbReference>
<feature type="compositionally biased region" description="Low complexity" evidence="14">
    <location>
        <begin position="28"/>
        <end position="67"/>
    </location>
</feature>
<keyword evidence="3 13" id="KW-0235">DNA replication</keyword>
<protein>
    <recommendedName>
        <fullName evidence="13">DNA replication licensing factor MCM4</fullName>
        <ecNumber evidence="13">3.6.4.12</ecNumber>
    </recommendedName>
</protein>
<sequence length="900" mass="98459">MSSNGEDLAMGAPSASSPIALEPSAQTGGAAAAAAAGNAGAQRTTPGSSQPASSSGGRMANNNNNNNSEYRRAASPFSSSHGVGARGAGRSNMTMSPLHSPFTPTEVGPTPRRNDVQPTRRISRRTPRTPTSDAARSDDVSMSSDVETTYVWGTNVNIANTKERFRRFIHGFEDPITGQPKYPTLLKEMVRKGDRSLNLDCTNLHVYDAELYRQLVAYPSEVIPLMDLSVHEIAKDLHKEDLANVDGALDDLHVAEMEETLRCLQIKTFNLHKDQKKNMRDLNPTDIDQLVCIRGMVTRTTNVIPDLKAAFFRCSLCGYTPEPTTIDRNRIQEPTLCGNPECAAKMSFQLVHNRCTFSDKQQVRMQETPDAIPEGETPHSVTLCTFDDLVDVTKPGDRVEVTGVYRAVPVRVSTAQRGYKSIYKTYIDVIHVRKDKPNRMRNDTESGMGEHEHNVSYKEGDATVVQQETMQQRIEALAQSPDIYERLTASVAPSIWELDDIKKGILCLLFGGTNKEVGTGPTQQRCRGEVNVLLVGDPGTSKSQLLGYVHKLAPRGIYTSGRGSSAVGLTAYVTRDPETKEMVLESGALVLSDRGVCCIDEFDKMSDSARAMLHEVMEQQTVSVAKAGIICTLNARTSVLASANPVGSRYNPRMSVVENIQLPPTLLSRFDLIYLMLDKADEATDRRLARHLVNLHGPHANTSIQSADVIEPNLLGAYISHARTKVHPCISEEAEEELVNAYVEMRQLGLNRKVVTATPRQLEALIRLSEALARMRLSGTVERSDVQEARRLMQVALQQSATDPRTGTIDMDLIQTGVSAAARKQQQEIASTIRSLLGGVGVGVTVRQLLEQLNAARRADDPGAADLSVQEVREAINQLQDADFLLPVVGDVVRVRTGAA</sequence>
<dbReference type="GO" id="GO:0017116">
    <property type="term" value="F:single-stranded DNA helicase activity"/>
    <property type="evidence" value="ECO:0007669"/>
    <property type="project" value="TreeGrafter"/>
</dbReference>
<dbReference type="InterPro" id="IPR031327">
    <property type="entry name" value="MCM"/>
</dbReference>
<dbReference type="Pfam" id="PF17207">
    <property type="entry name" value="MCM_OB"/>
    <property type="match status" value="1"/>
</dbReference>
<dbReference type="GO" id="GO:1902975">
    <property type="term" value="P:mitotic DNA replication initiation"/>
    <property type="evidence" value="ECO:0007669"/>
    <property type="project" value="TreeGrafter"/>
</dbReference>
<dbReference type="InterPro" id="IPR001208">
    <property type="entry name" value="MCM_dom"/>
</dbReference>
<keyword evidence="9 13" id="KW-0539">Nucleus</keyword>
<dbReference type="CDD" id="cd17755">
    <property type="entry name" value="MCM4"/>
    <property type="match status" value="1"/>
</dbReference>
<dbReference type="Gene3D" id="1.10.10.10">
    <property type="entry name" value="Winged helix-like DNA-binding domain superfamily/Winged helix DNA-binding domain"/>
    <property type="match status" value="1"/>
</dbReference>
<dbReference type="Gene3D" id="3.40.50.300">
    <property type="entry name" value="P-loop containing nucleotide triphosphate hydrolases"/>
    <property type="match status" value="1"/>
</dbReference>
<evidence type="ECO:0000256" key="6">
    <source>
        <dbReference type="ARBA" id="ARBA00022806"/>
    </source>
</evidence>
<evidence type="ECO:0000256" key="9">
    <source>
        <dbReference type="ARBA" id="ARBA00023242"/>
    </source>
</evidence>
<keyword evidence="6 13" id="KW-0347">Helicase</keyword>
<accession>A0A7S2AGW1</accession>
<evidence type="ECO:0000256" key="3">
    <source>
        <dbReference type="ARBA" id="ARBA00022705"/>
    </source>
</evidence>
<dbReference type="Gene3D" id="2.20.28.10">
    <property type="match status" value="1"/>
</dbReference>
<dbReference type="InterPro" id="IPR008047">
    <property type="entry name" value="MCM_4"/>
</dbReference>
<dbReference type="EC" id="3.6.4.12" evidence="13"/>
<evidence type="ECO:0000256" key="7">
    <source>
        <dbReference type="ARBA" id="ARBA00022840"/>
    </source>
</evidence>
<dbReference type="InterPro" id="IPR041562">
    <property type="entry name" value="MCM_lid"/>
</dbReference>
<dbReference type="Pfam" id="PF00493">
    <property type="entry name" value="MCM"/>
    <property type="match status" value="1"/>
</dbReference>
<dbReference type="FunFam" id="3.40.50.300:FF:000217">
    <property type="entry name" value="DNA helicase"/>
    <property type="match status" value="1"/>
</dbReference>
<evidence type="ECO:0000256" key="1">
    <source>
        <dbReference type="ARBA" id="ARBA00004123"/>
    </source>
</evidence>
<evidence type="ECO:0000313" key="16">
    <source>
        <dbReference type="EMBL" id="CAD9367149.1"/>
    </source>
</evidence>
<dbReference type="PROSITE" id="PS00847">
    <property type="entry name" value="MCM_1"/>
    <property type="match status" value="1"/>
</dbReference>
<dbReference type="GO" id="GO:0000727">
    <property type="term" value="P:double-strand break repair via break-induced replication"/>
    <property type="evidence" value="ECO:0007669"/>
    <property type="project" value="TreeGrafter"/>
</dbReference>
<reference evidence="16" key="1">
    <citation type="submission" date="2021-01" db="EMBL/GenBank/DDBJ databases">
        <authorList>
            <person name="Corre E."/>
            <person name="Pelletier E."/>
            <person name="Niang G."/>
            <person name="Scheremetjew M."/>
            <person name="Finn R."/>
            <person name="Kale V."/>
            <person name="Holt S."/>
            <person name="Cochrane G."/>
            <person name="Meng A."/>
            <person name="Brown T."/>
            <person name="Cohen L."/>
        </authorList>
    </citation>
    <scope>NUCLEOTIDE SEQUENCE</scope>
    <source>
        <strain evidence="16">RCC733</strain>
    </source>
</reference>
<evidence type="ECO:0000256" key="11">
    <source>
        <dbReference type="ARBA" id="ARBA00053280"/>
    </source>
</evidence>
<evidence type="ECO:0000256" key="12">
    <source>
        <dbReference type="RuleBase" id="RU004070"/>
    </source>
</evidence>
<keyword evidence="7 12" id="KW-0067">ATP-binding</keyword>
<dbReference type="PRINTS" id="PR01657">
    <property type="entry name" value="MCMFAMILY"/>
</dbReference>
<dbReference type="SUPFAM" id="SSF52540">
    <property type="entry name" value="P-loop containing nucleoside triphosphate hydrolases"/>
    <property type="match status" value="1"/>
</dbReference>
<dbReference type="Gene3D" id="3.30.1640.10">
    <property type="entry name" value="mini-chromosome maintenance (MCM) complex, chain A, domain 1"/>
    <property type="match status" value="1"/>
</dbReference>
<evidence type="ECO:0000259" key="15">
    <source>
        <dbReference type="PROSITE" id="PS50051"/>
    </source>
</evidence>
<comment type="subcellular location">
    <subcellularLocation>
        <location evidence="1">Nucleus</location>
    </subcellularLocation>
</comment>
<dbReference type="GO" id="GO:0006271">
    <property type="term" value="P:DNA strand elongation involved in DNA replication"/>
    <property type="evidence" value="ECO:0007669"/>
    <property type="project" value="TreeGrafter"/>
</dbReference>
<comment type="catalytic activity">
    <reaction evidence="10 13">
        <text>ATP + H2O = ADP + phosphate + H(+)</text>
        <dbReference type="Rhea" id="RHEA:13065"/>
        <dbReference type="ChEBI" id="CHEBI:15377"/>
        <dbReference type="ChEBI" id="CHEBI:15378"/>
        <dbReference type="ChEBI" id="CHEBI:30616"/>
        <dbReference type="ChEBI" id="CHEBI:43474"/>
        <dbReference type="ChEBI" id="CHEBI:456216"/>
        <dbReference type="EC" id="3.6.4.12"/>
    </reaction>
</comment>
<proteinExistence type="inferred from homology"/>
<evidence type="ECO:0000256" key="5">
    <source>
        <dbReference type="ARBA" id="ARBA00022801"/>
    </source>
</evidence>
<dbReference type="InterPro" id="IPR033762">
    <property type="entry name" value="MCM_OB"/>
</dbReference>
<dbReference type="SUPFAM" id="SSF50249">
    <property type="entry name" value="Nucleic acid-binding proteins"/>
    <property type="match status" value="1"/>
</dbReference>
<evidence type="ECO:0000256" key="14">
    <source>
        <dbReference type="SAM" id="MobiDB-lite"/>
    </source>
</evidence>
<evidence type="ECO:0000256" key="13">
    <source>
        <dbReference type="RuleBase" id="RU368062"/>
    </source>
</evidence>
<organism evidence="16">
    <name type="scientific">Pycnococcus provasolii</name>
    <dbReference type="NCBI Taxonomy" id="41880"/>
    <lineage>
        <taxon>Eukaryota</taxon>
        <taxon>Viridiplantae</taxon>
        <taxon>Chlorophyta</taxon>
        <taxon>Pseudoscourfieldiophyceae</taxon>
        <taxon>Pseudoscourfieldiales</taxon>
        <taxon>Pycnococcaceae</taxon>
        <taxon>Pycnococcus</taxon>
    </lineage>
</organism>
<comment type="function">
    <text evidence="11">Probable component of the MCM2-7 complex (MCM complex) that may function as a DNA helicase and which is essential to undergo a single round of replication initiation and elongation per cell cycle in eukaryotic cells.</text>
</comment>
<dbReference type="GO" id="GO:0003697">
    <property type="term" value="F:single-stranded DNA binding"/>
    <property type="evidence" value="ECO:0007669"/>
    <property type="project" value="TreeGrafter"/>
</dbReference>
<dbReference type="InterPro" id="IPR027417">
    <property type="entry name" value="P-loop_NTPase"/>
</dbReference>
<dbReference type="EMBL" id="HBGR01000625">
    <property type="protein sequence ID" value="CAD9367149.1"/>
    <property type="molecule type" value="Transcribed_RNA"/>
</dbReference>
<gene>
    <name evidence="16" type="ORF">PPRO1471_LOCUS398</name>
</gene>
<dbReference type="GO" id="GO:0005524">
    <property type="term" value="F:ATP binding"/>
    <property type="evidence" value="ECO:0007669"/>
    <property type="project" value="UniProtKB-UniRule"/>
</dbReference>
<name>A0A7S2AGW1_9CHLO</name>
<dbReference type="InterPro" id="IPR027925">
    <property type="entry name" value="MCM_N"/>
</dbReference>
<evidence type="ECO:0000256" key="4">
    <source>
        <dbReference type="ARBA" id="ARBA00022741"/>
    </source>
</evidence>
<keyword evidence="8 12" id="KW-0238">DNA-binding</keyword>